<feature type="compositionally biased region" description="Polar residues" evidence="8">
    <location>
        <begin position="56"/>
        <end position="68"/>
    </location>
</feature>
<feature type="region of interest" description="Disordered" evidence="8">
    <location>
        <begin position="38"/>
        <end position="133"/>
    </location>
</feature>
<dbReference type="InterPro" id="IPR005122">
    <property type="entry name" value="Uracil-DNA_glycosylase-like"/>
</dbReference>
<accession>A0A1W9KU90</accession>
<dbReference type="GO" id="GO:0097506">
    <property type="term" value="F:deaminated base DNA N-glycosylase activity"/>
    <property type="evidence" value="ECO:0007669"/>
    <property type="project" value="UniProtKB-ARBA"/>
</dbReference>
<dbReference type="GO" id="GO:0046872">
    <property type="term" value="F:metal ion binding"/>
    <property type="evidence" value="ECO:0007669"/>
    <property type="project" value="UniProtKB-KW"/>
</dbReference>
<organism evidence="10 11">
    <name type="scientific">Rhodoferax ferrireducens</name>
    <dbReference type="NCBI Taxonomy" id="192843"/>
    <lineage>
        <taxon>Bacteria</taxon>
        <taxon>Pseudomonadati</taxon>
        <taxon>Pseudomonadota</taxon>
        <taxon>Betaproteobacteria</taxon>
        <taxon>Burkholderiales</taxon>
        <taxon>Comamonadaceae</taxon>
        <taxon>Rhodoferax</taxon>
    </lineage>
</organism>
<dbReference type="GO" id="GO:0006281">
    <property type="term" value="P:DNA repair"/>
    <property type="evidence" value="ECO:0007669"/>
    <property type="project" value="UniProtKB-KW"/>
</dbReference>
<evidence type="ECO:0000256" key="8">
    <source>
        <dbReference type="SAM" id="MobiDB-lite"/>
    </source>
</evidence>
<reference evidence="10 11" key="1">
    <citation type="submission" date="2017-01" db="EMBL/GenBank/DDBJ databases">
        <title>Novel large sulfur bacteria in the metagenomes of groundwater-fed chemosynthetic microbial mats in the Lake Huron basin.</title>
        <authorList>
            <person name="Sharrar A.M."/>
            <person name="Flood B.E."/>
            <person name="Bailey J.V."/>
            <person name="Jones D.S."/>
            <person name="Biddanda B."/>
            <person name="Ruberg S.A."/>
            <person name="Marcus D.N."/>
            <person name="Dick G.J."/>
        </authorList>
    </citation>
    <scope>NUCLEOTIDE SEQUENCE [LARGE SCALE GENOMIC DNA]</scope>
    <source>
        <strain evidence="10">A7</strain>
    </source>
</reference>
<keyword evidence="2" id="KW-0479">Metal-binding</keyword>
<evidence type="ECO:0000256" key="7">
    <source>
        <dbReference type="ARBA" id="ARBA00023204"/>
    </source>
</evidence>
<dbReference type="Pfam" id="PF03167">
    <property type="entry name" value="UDG"/>
    <property type="match status" value="1"/>
</dbReference>
<dbReference type="SMART" id="SM00986">
    <property type="entry name" value="UDG"/>
    <property type="match status" value="1"/>
</dbReference>
<proteinExistence type="predicted"/>
<feature type="domain" description="Uracil-DNA glycosylase-like" evidence="9">
    <location>
        <begin position="174"/>
        <end position="350"/>
    </location>
</feature>
<comment type="caution">
    <text evidence="10">The sequence shown here is derived from an EMBL/GenBank/DDBJ whole genome shotgun (WGS) entry which is preliminary data.</text>
</comment>
<keyword evidence="1" id="KW-0004">4Fe-4S</keyword>
<evidence type="ECO:0000259" key="9">
    <source>
        <dbReference type="SMART" id="SM00986"/>
    </source>
</evidence>
<evidence type="ECO:0000256" key="4">
    <source>
        <dbReference type="ARBA" id="ARBA00022801"/>
    </source>
</evidence>
<keyword evidence="6" id="KW-0411">Iron-sulfur</keyword>
<dbReference type="CDD" id="cd10030">
    <property type="entry name" value="UDG-F4_TTUDGA_SPO1dp_like"/>
    <property type="match status" value="1"/>
</dbReference>
<feature type="compositionally biased region" description="Low complexity" evidence="8">
    <location>
        <begin position="99"/>
        <end position="118"/>
    </location>
</feature>
<dbReference type="SMART" id="SM00987">
    <property type="entry name" value="UreE_C"/>
    <property type="match status" value="1"/>
</dbReference>
<evidence type="ECO:0000256" key="2">
    <source>
        <dbReference type="ARBA" id="ARBA00022723"/>
    </source>
</evidence>
<sequence length="365" mass="38968">MSLDLDTRQRAMLAEMGVHVWWPASAAPDDALGQLAAADLQSDSDRHAATDDVSASPYSTRARGQNHINPPAAATAPPAPQSLVQRPVVAQKATAEQLQPHSQPQSDPQPPHHQSQRQPQPPRQPPAARGPAPAVVKPLVAGIAHMDWSALRESVATCQACSMCLGRRTPVLAAPETPLRADWLVLGEPPDDAQERAAGPFVDDAGLLLDNMLKAVGVKRFWPALAADAAPDAAPQATDRPDPAHTAYLSLVLKCRPALPTAPDAQALATCAYYLRREIALVQPKVILAMGRLAMQVLLSEDHPQGLKLPLGKLRGQVWHYQGVPVVVTYPPAYLLRNAPDKARAWEDLCLAADVALGVLPGQPS</sequence>
<dbReference type="Proteomes" id="UP000192505">
    <property type="component" value="Unassembled WGS sequence"/>
</dbReference>
<evidence type="ECO:0000256" key="1">
    <source>
        <dbReference type="ARBA" id="ARBA00022485"/>
    </source>
</evidence>
<dbReference type="Gene3D" id="3.40.470.10">
    <property type="entry name" value="Uracil-DNA glycosylase-like domain"/>
    <property type="match status" value="1"/>
</dbReference>
<keyword evidence="4" id="KW-0378">Hydrolase</keyword>
<gene>
    <name evidence="10" type="ORF">BWK72_09745</name>
</gene>
<dbReference type="AlphaFoldDB" id="A0A1W9KU90"/>
<evidence type="ECO:0000256" key="3">
    <source>
        <dbReference type="ARBA" id="ARBA00022763"/>
    </source>
</evidence>
<evidence type="ECO:0000256" key="5">
    <source>
        <dbReference type="ARBA" id="ARBA00023004"/>
    </source>
</evidence>
<dbReference type="GO" id="GO:0051539">
    <property type="term" value="F:4 iron, 4 sulfur cluster binding"/>
    <property type="evidence" value="ECO:0007669"/>
    <property type="project" value="UniProtKB-KW"/>
</dbReference>
<dbReference type="InterPro" id="IPR036895">
    <property type="entry name" value="Uracil-DNA_glycosylase-like_sf"/>
</dbReference>
<evidence type="ECO:0000313" key="11">
    <source>
        <dbReference type="Proteomes" id="UP000192505"/>
    </source>
</evidence>
<evidence type="ECO:0000313" key="10">
    <source>
        <dbReference type="EMBL" id="OQW88029.1"/>
    </source>
</evidence>
<dbReference type="SUPFAM" id="SSF52141">
    <property type="entry name" value="Uracil-DNA glycosylase-like"/>
    <property type="match status" value="1"/>
</dbReference>
<name>A0A1W9KU90_9BURK</name>
<protein>
    <recommendedName>
        <fullName evidence="9">Uracil-DNA glycosylase-like domain-containing protein</fullName>
    </recommendedName>
</protein>
<dbReference type="EMBL" id="MTEI01000005">
    <property type="protein sequence ID" value="OQW88029.1"/>
    <property type="molecule type" value="Genomic_DNA"/>
</dbReference>
<evidence type="ECO:0000256" key="6">
    <source>
        <dbReference type="ARBA" id="ARBA00023014"/>
    </source>
</evidence>
<keyword evidence="3" id="KW-0227">DNA damage</keyword>
<keyword evidence="5" id="KW-0408">Iron</keyword>
<dbReference type="PANTHER" id="PTHR33693:SF1">
    <property type="entry name" value="TYPE-4 URACIL-DNA GLYCOSYLASE"/>
    <property type="match status" value="1"/>
</dbReference>
<keyword evidence="7" id="KW-0234">DNA repair</keyword>
<dbReference type="PANTHER" id="PTHR33693">
    <property type="entry name" value="TYPE-5 URACIL-DNA GLYCOSYLASE"/>
    <property type="match status" value="1"/>
</dbReference>
<dbReference type="InterPro" id="IPR051536">
    <property type="entry name" value="UDG_Type-4/5"/>
</dbReference>